<dbReference type="EMBL" id="MWUR01000025">
    <property type="protein sequence ID" value="PCF46415.1"/>
    <property type="molecule type" value="Genomic_DNA"/>
</dbReference>
<reference evidence="1 3" key="1">
    <citation type="journal article" date="2017" name="PLoS ONE">
        <title>Development of a real-time PCR for detection of Staphylococcus pseudintermedius using a novel automated comparison of whole-genome sequences.</title>
        <authorList>
            <person name="Verstappen K.M."/>
            <person name="Huijbregts L."/>
            <person name="Spaninks M."/>
            <person name="Wagenaar J.A."/>
            <person name="Fluit A.C."/>
            <person name="Duim B."/>
        </authorList>
    </citation>
    <scope>NUCLEOTIDE SEQUENCE [LARGE SCALE GENOMIC DNA]</scope>
    <source>
        <strain evidence="1 3">15S02591-1</strain>
    </source>
</reference>
<organism evidence="1 3">
    <name type="scientific">Staphylococcus delphini</name>
    <dbReference type="NCBI Taxonomy" id="53344"/>
    <lineage>
        <taxon>Bacteria</taxon>
        <taxon>Bacillati</taxon>
        <taxon>Bacillota</taxon>
        <taxon>Bacilli</taxon>
        <taxon>Bacillales</taxon>
        <taxon>Staphylococcaceae</taxon>
        <taxon>Staphylococcus</taxon>
        <taxon>Staphylococcus intermedius group</taxon>
    </lineage>
</organism>
<evidence type="ECO:0000313" key="4">
    <source>
        <dbReference type="Proteomes" id="UP000266198"/>
    </source>
</evidence>
<dbReference type="Proteomes" id="UP000217473">
    <property type="component" value="Unassembled WGS sequence"/>
</dbReference>
<proteinExistence type="predicted"/>
<comment type="caution">
    <text evidence="1">The sequence shown here is derived from an EMBL/GenBank/DDBJ whole genome shotgun (WGS) entry which is preliminary data.</text>
</comment>
<name>A0AAX0QRT6_9STAP</name>
<evidence type="ECO:0000313" key="1">
    <source>
        <dbReference type="EMBL" id="PCF46415.1"/>
    </source>
</evidence>
<accession>A0AAX0QRT6</accession>
<dbReference type="AlphaFoldDB" id="A0AAX0QRT6"/>
<gene>
    <name evidence="1" type="ORF">B5C07_12490</name>
    <name evidence="2" type="ORF">CDL68_12095</name>
</gene>
<sequence>MIQETMNIQMYIRIAHLLSAQEVQYNYNITIEEMRIKYEKFNIIEVYEKAKNDKKDVLKKDED</sequence>
<dbReference type="EMBL" id="NIPK01000036">
    <property type="protein sequence ID" value="RIZ49296.1"/>
    <property type="molecule type" value="Genomic_DNA"/>
</dbReference>
<protein>
    <recommendedName>
        <fullName evidence="5">Phage protein</fullName>
    </recommendedName>
</protein>
<evidence type="ECO:0000313" key="2">
    <source>
        <dbReference type="EMBL" id="RIZ49296.1"/>
    </source>
</evidence>
<dbReference type="Proteomes" id="UP000266198">
    <property type="component" value="Unassembled WGS sequence"/>
</dbReference>
<evidence type="ECO:0000313" key="3">
    <source>
        <dbReference type="Proteomes" id="UP000217473"/>
    </source>
</evidence>
<keyword evidence="4" id="KW-1185">Reference proteome</keyword>
<evidence type="ECO:0008006" key="5">
    <source>
        <dbReference type="Google" id="ProtNLM"/>
    </source>
</evidence>
<dbReference type="RefSeq" id="WP_096598625.1">
    <property type="nucleotide sequence ID" value="NZ_LR134263.1"/>
</dbReference>
<reference evidence="2 4" key="2">
    <citation type="submission" date="2017-06" db="EMBL/GenBank/DDBJ databases">
        <title>Identification of a new gene, sdsY, involved in staphylococcal internalization in non-professional phagocytic cells (NPPCs).</title>
        <authorList>
            <person name="Maali Y."/>
            <person name="Martins-Simoes P."/>
            <person name="Trouillet-Assant S."/>
            <person name="Laurent F."/>
            <person name="Diot A."/>
            <person name="Verhoeven P."/>
            <person name="Bouvard D."/>
            <person name="Vandenesch F."/>
            <person name="Bes M."/>
        </authorList>
    </citation>
    <scope>NUCLEOTIDE SEQUENCE [LARGE SCALE GENOMIC DNA]</scope>
    <source>
        <strain evidence="2 4">Heidy</strain>
    </source>
</reference>